<comment type="caution">
    <text evidence="1">The sequence shown here is derived from an EMBL/GenBank/DDBJ whole genome shotgun (WGS) entry which is preliminary data.</text>
</comment>
<keyword evidence="2" id="KW-1185">Reference proteome</keyword>
<dbReference type="EMBL" id="PKMF04000080">
    <property type="protein sequence ID" value="KAK7852053.1"/>
    <property type="molecule type" value="Genomic_DNA"/>
</dbReference>
<accession>A0AAW0LM16</accession>
<gene>
    <name evidence="1" type="ORF">CFP56_040326</name>
</gene>
<protein>
    <submittedName>
        <fullName evidence="1">Uncharacterized protein</fullName>
    </submittedName>
</protein>
<dbReference type="AlphaFoldDB" id="A0AAW0LM16"/>
<evidence type="ECO:0000313" key="1">
    <source>
        <dbReference type="EMBL" id="KAK7852053.1"/>
    </source>
</evidence>
<sequence>MICPTSSKQFRRARAGCNLPIIEGTCQYRRR</sequence>
<dbReference type="Proteomes" id="UP000237347">
    <property type="component" value="Unassembled WGS sequence"/>
</dbReference>
<evidence type="ECO:0000313" key="2">
    <source>
        <dbReference type="Proteomes" id="UP000237347"/>
    </source>
</evidence>
<organism evidence="1 2">
    <name type="scientific">Quercus suber</name>
    <name type="common">Cork oak</name>
    <dbReference type="NCBI Taxonomy" id="58331"/>
    <lineage>
        <taxon>Eukaryota</taxon>
        <taxon>Viridiplantae</taxon>
        <taxon>Streptophyta</taxon>
        <taxon>Embryophyta</taxon>
        <taxon>Tracheophyta</taxon>
        <taxon>Spermatophyta</taxon>
        <taxon>Magnoliopsida</taxon>
        <taxon>eudicotyledons</taxon>
        <taxon>Gunneridae</taxon>
        <taxon>Pentapetalae</taxon>
        <taxon>rosids</taxon>
        <taxon>fabids</taxon>
        <taxon>Fagales</taxon>
        <taxon>Fagaceae</taxon>
        <taxon>Quercus</taxon>
    </lineage>
</organism>
<reference evidence="1 2" key="1">
    <citation type="journal article" date="2018" name="Sci. Data">
        <title>The draft genome sequence of cork oak.</title>
        <authorList>
            <person name="Ramos A.M."/>
            <person name="Usie A."/>
            <person name="Barbosa P."/>
            <person name="Barros P.M."/>
            <person name="Capote T."/>
            <person name="Chaves I."/>
            <person name="Simoes F."/>
            <person name="Abreu I."/>
            <person name="Carrasquinho I."/>
            <person name="Faro C."/>
            <person name="Guimaraes J.B."/>
            <person name="Mendonca D."/>
            <person name="Nobrega F."/>
            <person name="Rodrigues L."/>
            <person name="Saibo N.J.M."/>
            <person name="Varela M.C."/>
            <person name="Egas C."/>
            <person name="Matos J."/>
            <person name="Miguel C.M."/>
            <person name="Oliveira M.M."/>
            <person name="Ricardo C.P."/>
            <person name="Goncalves S."/>
        </authorList>
    </citation>
    <scope>NUCLEOTIDE SEQUENCE [LARGE SCALE GENOMIC DNA]</scope>
    <source>
        <strain evidence="2">cv. HL8</strain>
    </source>
</reference>
<name>A0AAW0LM16_QUESU</name>
<proteinExistence type="predicted"/>